<dbReference type="EMBL" id="CP041046">
    <property type="protein sequence ID" value="QDE39038.1"/>
    <property type="molecule type" value="Genomic_DNA"/>
</dbReference>
<accession>A0A4Y5Z408</accession>
<dbReference type="KEGG" id="lpy:FIV34_07410"/>
<sequence>MAAGRLQRSAGCADYLPPEAVPKLRHDVNLATGQSEMDLSELPYNDFSDYIRAYVSCRADDPEFDWTPRREWWVGKVDELADAIERWLAPVISDGTISFSRRAITIDEGTMGSYSATQVDIGLGKEKVSIVPVGTFVAYAFGRVELEAPGGTAMFELIADTDHRTSESWRDASWQLVHTATGSRMGHVDQSLFQTVFLDIIGMVD</sequence>
<proteinExistence type="predicted"/>
<gene>
    <name evidence="1" type="ORF">FIV34_07410</name>
</gene>
<keyword evidence="2" id="KW-1185">Reference proteome</keyword>
<organism evidence="1 2">
    <name type="scientific">Luteibacter pinisoli</name>
    <dbReference type="NCBI Taxonomy" id="2589080"/>
    <lineage>
        <taxon>Bacteria</taxon>
        <taxon>Pseudomonadati</taxon>
        <taxon>Pseudomonadota</taxon>
        <taxon>Gammaproteobacteria</taxon>
        <taxon>Lysobacterales</taxon>
        <taxon>Rhodanobacteraceae</taxon>
        <taxon>Luteibacter</taxon>
    </lineage>
</organism>
<protein>
    <submittedName>
        <fullName evidence="1">Uncharacterized protein</fullName>
    </submittedName>
</protein>
<reference evidence="1 2" key="1">
    <citation type="submission" date="2019-06" db="EMBL/GenBank/DDBJ databases">
        <title>A complete genome sequence for Luteibacter pinisoli MAH-14.</title>
        <authorList>
            <person name="Baltrus D.A."/>
        </authorList>
    </citation>
    <scope>NUCLEOTIDE SEQUENCE [LARGE SCALE GENOMIC DNA]</scope>
    <source>
        <strain evidence="1 2">MAH-14</strain>
    </source>
</reference>
<name>A0A4Y5Z408_9GAMM</name>
<dbReference type="AlphaFoldDB" id="A0A4Y5Z408"/>
<dbReference type="Proteomes" id="UP000316093">
    <property type="component" value="Chromosome"/>
</dbReference>
<dbReference type="RefSeq" id="WP_139981148.1">
    <property type="nucleotide sequence ID" value="NZ_CP041046.1"/>
</dbReference>
<evidence type="ECO:0000313" key="1">
    <source>
        <dbReference type="EMBL" id="QDE39038.1"/>
    </source>
</evidence>
<dbReference type="OrthoDB" id="6948945at2"/>
<evidence type="ECO:0000313" key="2">
    <source>
        <dbReference type="Proteomes" id="UP000316093"/>
    </source>
</evidence>